<organism evidence="2 3">
    <name type="scientific">Calocera cornea HHB12733</name>
    <dbReference type="NCBI Taxonomy" id="1353952"/>
    <lineage>
        <taxon>Eukaryota</taxon>
        <taxon>Fungi</taxon>
        <taxon>Dikarya</taxon>
        <taxon>Basidiomycota</taxon>
        <taxon>Agaricomycotina</taxon>
        <taxon>Dacrymycetes</taxon>
        <taxon>Dacrymycetales</taxon>
        <taxon>Dacrymycetaceae</taxon>
        <taxon>Calocera</taxon>
    </lineage>
</organism>
<feature type="compositionally biased region" description="Low complexity" evidence="1">
    <location>
        <begin position="78"/>
        <end position="88"/>
    </location>
</feature>
<feature type="compositionally biased region" description="Low complexity" evidence="1">
    <location>
        <begin position="23"/>
        <end position="33"/>
    </location>
</feature>
<proteinExistence type="predicted"/>
<keyword evidence="3" id="KW-1185">Reference proteome</keyword>
<dbReference type="EMBL" id="KV423931">
    <property type="protein sequence ID" value="KZT60471.1"/>
    <property type="molecule type" value="Genomic_DNA"/>
</dbReference>
<dbReference type="AlphaFoldDB" id="A0A165IEM2"/>
<feature type="region of interest" description="Disordered" evidence="1">
    <location>
        <begin position="318"/>
        <end position="376"/>
    </location>
</feature>
<gene>
    <name evidence="2" type="ORF">CALCODRAFT_119990</name>
</gene>
<feature type="region of interest" description="Disordered" evidence="1">
    <location>
        <begin position="403"/>
        <end position="471"/>
    </location>
</feature>
<feature type="region of interest" description="Disordered" evidence="1">
    <location>
        <begin position="73"/>
        <end position="95"/>
    </location>
</feature>
<dbReference type="OrthoDB" id="10542688at2759"/>
<dbReference type="InParanoid" id="A0A165IEM2"/>
<name>A0A165IEM2_9BASI</name>
<feature type="compositionally biased region" description="Basic and acidic residues" evidence="1">
    <location>
        <begin position="196"/>
        <end position="220"/>
    </location>
</feature>
<feature type="compositionally biased region" description="Low complexity" evidence="1">
    <location>
        <begin position="407"/>
        <end position="434"/>
    </location>
</feature>
<feature type="region of interest" description="Disordered" evidence="1">
    <location>
        <begin position="187"/>
        <end position="220"/>
    </location>
</feature>
<accession>A0A165IEM2</accession>
<evidence type="ECO:0000313" key="2">
    <source>
        <dbReference type="EMBL" id="KZT60471.1"/>
    </source>
</evidence>
<feature type="compositionally biased region" description="Low complexity" evidence="1">
    <location>
        <begin position="331"/>
        <end position="357"/>
    </location>
</feature>
<dbReference type="Proteomes" id="UP000076842">
    <property type="component" value="Unassembled WGS sequence"/>
</dbReference>
<feature type="compositionally biased region" description="Low complexity" evidence="1">
    <location>
        <begin position="459"/>
        <end position="468"/>
    </location>
</feature>
<sequence length="535" mass="57777">MRGSPALRLCGSAMTSAQTRCGAPPKLAPKLAPDGSHPWAHTRGQHAGAPSQGSSKGVIAGWAPDQGECIYAPPPPSLLAAAPSPQRSRAAEHHHPRVLDPTRLLATDDCCIPPSLPIPPSRTATPTMRLAFNSPDLANASLINTVTHKPAYEILSSPPNSAERFTTLRHAAPEGKERWEGKFIGSIEWPPQGGLEEEREREREGEEERGREGERTGEKREEGWIVWAKPEAPKRELAALLRPAEAKGKQYALFPSLCRRMLIHPPSARIFTGYMRADYVWTFKSFVLPHKPPLLQLTPANSPDPIVTFHPATRLSRCDSGSHSHIHHSNSHSSSRGARRSFSLSRSPSKPRAPARPLSREDLAPEEPDSPHGYLDISPRAVEMLDLVVLTFLAMALAPNSSLHAQPGRSLSLSGRLSLRSPPGSSGRHSGLGSAPISSGEATGSVPSTPEDEDEVPSPDDAVVSPVPMRSPGRKGWKDLFGFKTPSPAIIANGFDAGMDKIRRFSFPAVGRPKIKVHSGNYEADGWGRVDEGSA</sequence>
<evidence type="ECO:0000313" key="3">
    <source>
        <dbReference type="Proteomes" id="UP000076842"/>
    </source>
</evidence>
<evidence type="ECO:0000256" key="1">
    <source>
        <dbReference type="SAM" id="MobiDB-lite"/>
    </source>
</evidence>
<reference evidence="2 3" key="1">
    <citation type="journal article" date="2016" name="Mol. Biol. Evol.">
        <title>Comparative Genomics of Early-Diverging Mushroom-Forming Fungi Provides Insights into the Origins of Lignocellulose Decay Capabilities.</title>
        <authorList>
            <person name="Nagy L.G."/>
            <person name="Riley R."/>
            <person name="Tritt A."/>
            <person name="Adam C."/>
            <person name="Daum C."/>
            <person name="Floudas D."/>
            <person name="Sun H."/>
            <person name="Yadav J.S."/>
            <person name="Pangilinan J."/>
            <person name="Larsson K.H."/>
            <person name="Matsuura K."/>
            <person name="Barry K."/>
            <person name="Labutti K."/>
            <person name="Kuo R."/>
            <person name="Ohm R.A."/>
            <person name="Bhattacharya S.S."/>
            <person name="Shirouzu T."/>
            <person name="Yoshinaga Y."/>
            <person name="Martin F.M."/>
            <person name="Grigoriev I.V."/>
            <person name="Hibbett D.S."/>
        </authorList>
    </citation>
    <scope>NUCLEOTIDE SEQUENCE [LARGE SCALE GENOMIC DNA]</scope>
    <source>
        <strain evidence="2 3">HHB12733</strain>
    </source>
</reference>
<feature type="region of interest" description="Disordered" evidence="1">
    <location>
        <begin position="17"/>
        <end position="59"/>
    </location>
</feature>
<protein>
    <submittedName>
        <fullName evidence="2">Uncharacterized protein</fullName>
    </submittedName>
</protein>